<protein>
    <recommendedName>
        <fullName evidence="2">Serine-threonine/tyrosine-protein kinase catalytic domain-containing protein</fullName>
    </recommendedName>
</protein>
<proteinExistence type="predicted"/>
<dbReference type="InterPro" id="IPR011009">
    <property type="entry name" value="Kinase-like_dom_sf"/>
</dbReference>
<accession>A0A4P9VWW3</accession>
<dbReference type="Pfam" id="PF07714">
    <property type="entry name" value="PK_Tyr_Ser-Thr"/>
    <property type="match status" value="1"/>
</dbReference>
<evidence type="ECO:0000256" key="1">
    <source>
        <dbReference type="SAM" id="MobiDB-lite"/>
    </source>
</evidence>
<keyword evidence="4" id="KW-1185">Reference proteome</keyword>
<dbReference type="Gene3D" id="1.10.510.10">
    <property type="entry name" value="Transferase(Phosphotransferase) domain 1"/>
    <property type="match status" value="1"/>
</dbReference>
<reference evidence="4" key="1">
    <citation type="journal article" date="2018" name="Nat. Microbiol.">
        <title>Leveraging single-cell genomics to expand the fungal tree of life.</title>
        <authorList>
            <person name="Ahrendt S.R."/>
            <person name="Quandt C.A."/>
            <person name="Ciobanu D."/>
            <person name="Clum A."/>
            <person name="Salamov A."/>
            <person name="Andreopoulos B."/>
            <person name="Cheng J.F."/>
            <person name="Woyke T."/>
            <person name="Pelin A."/>
            <person name="Henrissat B."/>
            <person name="Reynolds N.K."/>
            <person name="Benny G.L."/>
            <person name="Smith M.E."/>
            <person name="James T.Y."/>
            <person name="Grigoriev I.V."/>
        </authorList>
    </citation>
    <scope>NUCLEOTIDE SEQUENCE [LARGE SCALE GENOMIC DNA]</scope>
</reference>
<evidence type="ECO:0000313" key="3">
    <source>
        <dbReference type="EMBL" id="RKO83355.1"/>
    </source>
</evidence>
<sequence>TRDPSHSFGLRQKAFSEQVKRGAQPMCTRFAATCCEVLQGGIPPSLKLSNGFGELTPLDGNISYLYPPSSNSASHVNPCCGLLVHSLSSMQFPLQPTEMAPYQFKAALLSGGRPSRPDDLPDGLWEIVEDCWIQEPQERPTFGKVVARLSRFIELPGRDTENESVRFTPTEGFESAMRYQIICRRTCGVERSSSSANRFQDSLSEGIGGMRVASKHWSQRIPLSLAISEAFRPIKGVAAASTTTRESDLRSVVSQIGCRSQASADTIVPAAVVTVLAAIFRSHQACTEFTMLEVVFLQVDPKWRTAESGHVSASGVKELASYWPAPPGSLLMNHITAPSRTLPRKNNYKTSRELSPNNHLV</sequence>
<feature type="non-terminal residue" evidence="3">
    <location>
        <position position="1"/>
    </location>
</feature>
<dbReference type="EMBL" id="ML001329">
    <property type="protein sequence ID" value="RKO83355.1"/>
    <property type="molecule type" value="Genomic_DNA"/>
</dbReference>
<gene>
    <name evidence="3" type="ORF">BDK51DRAFT_25691</name>
</gene>
<feature type="domain" description="Serine-threonine/tyrosine-protein kinase catalytic" evidence="2">
    <location>
        <begin position="97"/>
        <end position="149"/>
    </location>
</feature>
<dbReference type="SUPFAM" id="SSF56112">
    <property type="entry name" value="Protein kinase-like (PK-like)"/>
    <property type="match status" value="1"/>
</dbReference>
<evidence type="ECO:0000313" key="4">
    <source>
        <dbReference type="Proteomes" id="UP000269721"/>
    </source>
</evidence>
<name>A0A4P9VWW3_9FUNG</name>
<dbReference type="AlphaFoldDB" id="A0A4P9VWW3"/>
<organism evidence="3 4">
    <name type="scientific">Blyttiomyces helicus</name>
    <dbReference type="NCBI Taxonomy" id="388810"/>
    <lineage>
        <taxon>Eukaryota</taxon>
        <taxon>Fungi</taxon>
        <taxon>Fungi incertae sedis</taxon>
        <taxon>Chytridiomycota</taxon>
        <taxon>Chytridiomycota incertae sedis</taxon>
        <taxon>Chytridiomycetes</taxon>
        <taxon>Chytridiomycetes incertae sedis</taxon>
        <taxon>Blyttiomyces</taxon>
    </lineage>
</organism>
<dbReference type="OrthoDB" id="9936425at2759"/>
<dbReference type="InterPro" id="IPR001245">
    <property type="entry name" value="Ser-Thr/Tyr_kinase_cat_dom"/>
</dbReference>
<dbReference type="Proteomes" id="UP000269721">
    <property type="component" value="Unassembled WGS sequence"/>
</dbReference>
<dbReference type="GO" id="GO:0004672">
    <property type="term" value="F:protein kinase activity"/>
    <property type="evidence" value="ECO:0007669"/>
    <property type="project" value="InterPro"/>
</dbReference>
<feature type="region of interest" description="Disordered" evidence="1">
    <location>
        <begin position="341"/>
        <end position="361"/>
    </location>
</feature>
<evidence type="ECO:0000259" key="2">
    <source>
        <dbReference type="Pfam" id="PF07714"/>
    </source>
</evidence>